<organism evidence="2 3">
    <name type="scientific">Coptis chinensis</name>
    <dbReference type="NCBI Taxonomy" id="261450"/>
    <lineage>
        <taxon>Eukaryota</taxon>
        <taxon>Viridiplantae</taxon>
        <taxon>Streptophyta</taxon>
        <taxon>Embryophyta</taxon>
        <taxon>Tracheophyta</taxon>
        <taxon>Spermatophyta</taxon>
        <taxon>Magnoliopsida</taxon>
        <taxon>Ranunculales</taxon>
        <taxon>Ranunculaceae</taxon>
        <taxon>Coptidoideae</taxon>
        <taxon>Coptis</taxon>
    </lineage>
</organism>
<dbReference type="InterPro" id="IPR036163">
    <property type="entry name" value="HMA_dom_sf"/>
</dbReference>
<dbReference type="GO" id="GO:1900150">
    <property type="term" value="P:regulation of defense response to fungus"/>
    <property type="evidence" value="ECO:0007669"/>
    <property type="project" value="InterPro"/>
</dbReference>
<evidence type="ECO:0000256" key="1">
    <source>
        <dbReference type="SAM" id="MobiDB-lite"/>
    </source>
</evidence>
<dbReference type="GO" id="GO:0046872">
    <property type="term" value="F:metal ion binding"/>
    <property type="evidence" value="ECO:0007669"/>
    <property type="project" value="InterPro"/>
</dbReference>
<keyword evidence="3" id="KW-1185">Reference proteome</keyword>
<dbReference type="AlphaFoldDB" id="A0A835I5K9"/>
<evidence type="ECO:0000313" key="3">
    <source>
        <dbReference type="Proteomes" id="UP000631114"/>
    </source>
</evidence>
<reference evidence="2 3" key="1">
    <citation type="submission" date="2020-10" db="EMBL/GenBank/DDBJ databases">
        <title>The Coptis chinensis genome and diversification of protoberbering-type alkaloids.</title>
        <authorList>
            <person name="Wang B."/>
            <person name="Shu S."/>
            <person name="Song C."/>
            <person name="Liu Y."/>
        </authorList>
    </citation>
    <scope>NUCLEOTIDE SEQUENCE [LARGE SCALE GENOMIC DNA]</scope>
    <source>
        <strain evidence="2">HL-2020</strain>
        <tissue evidence="2">Leaf</tissue>
    </source>
</reference>
<dbReference type="OrthoDB" id="785270at2759"/>
<name>A0A835I5K9_9MAGN</name>
<feature type="compositionally biased region" description="Low complexity" evidence="1">
    <location>
        <begin position="127"/>
        <end position="137"/>
    </location>
</feature>
<dbReference type="SUPFAM" id="SSF55008">
    <property type="entry name" value="HMA, heavy metal-associated domain"/>
    <property type="match status" value="1"/>
</dbReference>
<dbReference type="PANTHER" id="PTHR47488">
    <property type="entry name" value="HEAVY METAL TRANSPORT/DETOXIFICATION SUPERFAMILY PROTEIN"/>
    <property type="match status" value="1"/>
</dbReference>
<feature type="region of interest" description="Disordered" evidence="1">
    <location>
        <begin position="68"/>
        <end position="144"/>
    </location>
</feature>
<evidence type="ECO:0000313" key="2">
    <source>
        <dbReference type="EMBL" id="KAF9612030.1"/>
    </source>
</evidence>
<dbReference type="Gene3D" id="3.30.70.100">
    <property type="match status" value="1"/>
</dbReference>
<sequence>MAEKISTLVLKVDLNCTKCYNKMRKTLCQYHYEIYSQTIDKKHGTITITGHFDPQTFSKKLNSNGGKVIKGIEIKQNAKKEEEKPKPKQADAKPDKPKQADAKSDKPQEIKAAEKPKKAEEAKSDPPKQAAPAAKPSEPGPPMKLVEPGPVLAYPPWVQPYGAYSVPCYEGYVGGPVYDGYGHAYGRQPCYDNYGGNNRVNGGGGGYLPKLS</sequence>
<dbReference type="PANTHER" id="PTHR47488:SF7">
    <property type="entry name" value="HEAVY METAL TRANSPORT_DETOXIFICATION SUPERFAMILY PROTEIN"/>
    <property type="match status" value="1"/>
</dbReference>
<dbReference type="InterPro" id="IPR044169">
    <property type="entry name" value="PI21"/>
</dbReference>
<gene>
    <name evidence="2" type="ORF">IFM89_037488</name>
</gene>
<protein>
    <submittedName>
        <fullName evidence="2">Uncharacterized protein</fullName>
    </submittedName>
</protein>
<comment type="caution">
    <text evidence="2">The sequence shown here is derived from an EMBL/GenBank/DDBJ whole genome shotgun (WGS) entry which is preliminary data.</text>
</comment>
<proteinExistence type="predicted"/>
<dbReference type="EMBL" id="JADFTS010000004">
    <property type="protein sequence ID" value="KAF9612030.1"/>
    <property type="molecule type" value="Genomic_DNA"/>
</dbReference>
<dbReference type="Proteomes" id="UP000631114">
    <property type="component" value="Unassembled WGS sequence"/>
</dbReference>
<feature type="compositionally biased region" description="Basic and acidic residues" evidence="1">
    <location>
        <begin position="70"/>
        <end position="126"/>
    </location>
</feature>
<accession>A0A835I5K9</accession>